<dbReference type="InterPro" id="IPR001611">
    <property type="entry name" value="Leu-rich_rpt"/>
</dbReference>
<dbReference type="PROSITE" id="PS51450">
    <property type="entry name" value="LRR"/>
    <property type="match status" value="3"/>
</dbReference>
<keyword evidence="2 5" id="KW-0732">Signal</keyword>
<evidence type="ECO:0000256" key="4">
    <source>
        <dbReference type="SAM" id="Phobius"/>
    </source>
</evidence>
<dbReference type="SMART" id="SM00369">
    <property type="entry name" value="LRR_TYP"/>
    <property type="match status" value="4"/>
</dbReference>
<gene>
    <name evidence="6" type="ORF">g.18694</name>
</gene>
<dbReference type="InterPro" id="IPR003591">
    <property type="entry name" value="Leu-rich_rpt_typical-subtyp"/>
</dbReference>
<organism evidence="6">
    <name type="scientific">Cuerna arida</name>
    <dbReference type="NCBI Taxonomy" id="1464854"/>
    <lineage>
        <taxon>Eukaryota</taxon>
        <taxon>Metazoa</taxon>
        <taxon>Ecdysozoa</taxon>
        <taxon>Arthropoda</taxon>
        <taxon>Hexapoda</taxon>
        <taxon>Insecta</taxon>
        <taxon>Pterygota</taxon>
        <taxon>Neoptera</taxon>
        <taxon>Paraneoptera</taxon>
        <taxon>Hemiptera</taxon>
        <taxon>Auchenorrhyncha</taxon>
        <taxon>Membracoidea</taxon>
        <taxon>Cicadellidae</taxon>
        <taxon>Cicadellinae</taxon>
        <taxon>Proconiini</taxon>
        <taxon>Cuerna</taxon>
    </lineage>
</organism>
<dbReference type="PANTHER" id="PTHR24373">
    <property type="entry name" value="SLIT RELATED LEUCINE-RICH REPEAT NEURONAL PROTEIN"/>
    <property type="match status" value="1"/>
</dbReference>
<dbReference type="Pfam" id="PF13855">
    <property type="entry name" value="LRR_8"/>
    <property type="match status" value="1"/>
</dbReference>
<evidence type="ECO:0000256" key="2">
    <source>
        <dbReference type="ARBA" id="ARBA00022729"/>
    </source>
</evidence>
<evidence type="ECO:0000256" key="1">
    <source>
        <dbReference type="ARBA" id="ARBA00022614"/>
    </source>
</evidence>
<dbReference type="SMART" id="SM00364">
    <property type="entry name" value="LRR_BAC"/>
    <property type="match status" value="3"/>
</dbReference>
<dbReference type="InterPro" id="IPR032675">
    <property type="entry name" value="LRR_dom_sf"/>
</dbReference>
<reference evidence="6" key="1">
    <citation type="submission" date="2015-11" db="EMBL/GenBank/DDBJ databases">
        <title>De novo transcriptome assembly of four potential Pierce s Disease insect vectors from Arizona vineyards.</title>
        <authorList>
            <person name="Tassone E.E."/>
        </authorList>
    </citation>
    <scope>NUCLEOTIDE SEQUENCE</scope>
</reference>
<keyword evidence="3" id="KW-0677">Repeat</keyword>
<dbReference type="SUPFAM" id="SSF52058">
    <property type="entry name" value="L domain-like"/>
    <property type="match status" value="1"/>
</dbReference>
<feature type="transmembrane region" description="Helical" evidence="4">
    <location>
        <begin position="395"/>
        <end position="416"/>
    </location>
</feature>
<name>A0A1B6G073_9HEMI</name>
<evidence type="ECO:0000313" key="6">
    <source>
        <dbReference type="EMBL" id="JAS55838.1"/>
    </source>
</evidence>
<dbReference type="Pfam" id="PF00560">
    <property type="entry name" value="LRR_1"/>
    <property type="match status" value="2"/>
</dbReference>
<dbReference type="PANTHER" id="PTHR24373:SF275">
    <property type="entry name" value="TIR DOMAIN-CONTAINING PROTEIN"/>
    <property type="match status" value="1"/>
</dbReference>
<dbReference type="InterPro" id="IPR050328">
    <property type="entry name" value="Dev_Immune_Receptor"/>
</dbReference>
<sequence>FAFITILLSVTYGGFAVTIQCPEEGCGNLTIYLGPNRDSKIVILPHSEGNPGHLNEHPFRPLSTTAPHITTSKIPSIFKLNERALTPTSRYFRSYTTTSKPSFQNSTFRSNMTQSQVVIGNVLDLMYKDITGEDLKVLLSRLTEDDQTHLRYLYLSHNRISDLPVFTFPVNPRLQLMVLSVDNNHLGQSYITFSEIFNLHSLKKLNMTRCGLTSLECLYNPSLEVLDLSHNRLQSIPTYLDRLPNLNRLILDGNWIQYLHYFPHSSNLQHLYLSNNQLSYISNNTFQSFRGWFQLRLNNNSLEDASLINVNRFCVLYLGDNPWECSCSLVDLTPSAVDSDLVTCISSEYSYPQLVKLLDRKDLECNNRTFWDWVQARTERLKDVEHWFLRHGVHAYHVLLLLLMVVPTVVVIILVLRRRRLSTGTVPAPAEVPYTILGDTILV</sequence>
<evidence type="ECO:0008006" key="7">
    <source>
        <dbReference type="Google" id="ProtNLM"/>
    </source>
</evidence>
<keyword evidence="4" id="KW-1133">Transmembrane helix</keyword>
<accession>A0A1B6G073</accession>
<proteinExistence type="predicted"/>
<keyword evidence="4" id="KW-0812">Transmembrane</keyword>
<feature type="chain" id="PRO_5008583317" description="LRRCT domain-containing protein" evidence="5">
    <location>
        <begin position="17"/>
        <end position="443"/>
    </location>
</feature>
<evidence type="ECO:0000256" key="3">
    <source>
        <dbReference type="ARBA" id="ARBA00022737"/>
    </source>
</evidence>
<dbReference type="Gene3D" id="3.80.10.10">
    <property type="entry name" value="Ribonuclease Inhibitor"/>
    <property type="match status" value="1"/>
</dbReference>
<dbReference type="EMBL" id="GECZ01013931">
    <property type="protein sequence ID" value="JAS55838.1"/>
    <property type="molecule type" value="Transcribed_RNA"/>
</dbReference>
<feature type="signal peptide" evidence="5">
    <location>
        <begin position="1"/>
        <end position="16"/>
    </location>
</feature>
<protein>
    <recommendedName>
        <fullName evidence="7">LRRCT domain-containing protein</fullName>
    </recommendedName>
</protein>
<keyword evidence="4" id="KW-0472">Membrane</keyword>
<dbReference type="AlphaFoldDB" id="A0A1B6G073"/>
<evidence type="ECO:0000256" key="5">
    <source>
        <dbReference type="SAM" id="SignalP"/>
    </source>
</evidence>
<keyword evidence="1" id="KW-0433">Leucine-rich repeat</keyword>
<feature type="non-terminal residue" evidence="6">
    <location>
        <position position="1"/>
    </location>
</feature>